<reference evidence="3 4" key="1">
    <citation type="submission" date="2013-05" db="EMBL/GenBank/DDBJ databases">
        <title>Drechslerella stenobrocha genome reveals carnivorous origination and mechanical trapping mechanism of predatory fungi.</title>
        <authorList>
            <person name="Liu X."/>
            <person name="Zhang W."/>
            <person name="Liu K."/>
        </authorList>
    </citation>
    <scope>NUCLEOTIDE SEQUENCE [LARGE SCALE GENOMIC DNA]</scope>
    <source>
        <strain evidence="3 4">248</strain>
    </source>
</reference>
<sequence>MKSKLSKPLTLLLAYSVSQASAHDNVAHDNVTEAADAMERMGAAMYHPGKIPIRYRYTSDPGYKRTWVASLSITGKTYDLAVDNTLSDTWLYSPVDPWKCRLEGGAIGAEFCFPYTDATMVLTGQMPFYVNFTAPGELAVSGTRGVFVNVSSPVNGENMAAWPAVIGLVDNTYDGYVSGLAPNMRLYHGALGLSRTDQGKIANDSELRRYPQVPFHKNGYTFFTTNFNPKLAEGEMYLGMGYQDETAYQGNLTMLPVSQESKLWEFDANGSWAVKIWDNITVQDQEVLDVVRKVAFPAANMMPSRNVYLDLTTSTSFLDYDTAQAIYKAFDGSCTRTPVPTSHDTCSQHEPIDPAYPYCTFPVIQTWDSTANRVITVPKTPAKFSLPWGPDMGVMIDPMTMMDRLEGPPCAGPHMLKCEANVFGSIQPNVCLFGDTADEAANRGFWVYGDVFFKNAYARWDVGGNGSVSVAPYAMMAASADKAAGPKPFVTRPKTGQNSTLSRGDGDVDYVVSKAPSLTLKLKGYPRKYAYGPRATFWWDAEA</sequence>
<dbReference type="HOGENOM" id="CLU_501546_0_0_1"/>
<name>W7IF06_9PEZI</name>
<dbReference type="EMBL" id="KI966409">
    <property type="protein sequence ID" value="EWC47625.1"/>
    <property type="molecule type" value="Genomic_DNA"/>
</dbReference>
<feature type="domain" description="Peptidase A1" evidence="2">
    <location>
        <begin position="67"/>
        <end position="471"/>
    </location>
</feature>
<gene>
    <name evidence="3" type="ORF">DRE_03245</name>
</gene>
<dbReference type="InterPro" id="IPR021109">
    <property type="entry name" value="Peptidase_aspartic_dom_sf"/>
</dbReference>
<evidence type="ECO:0000259" key="2">
    <source>
        <dbReference type="PROSITE" id="PS51767"/>
    </source>
</evidence>
<dbReference type="InterPro" id="IPR033121">
    <property type="entry name" value="PEPTIDASE_A1"/>
</dbReference>
<dbReference type="Proteomes" id="UP000024837">
    <property type="component" value="Unassembled WGS sequence"/>
</dbReference>
<feature type="signal peptide" evidence="1">
    <location>
        <begin position="1"/>
        <end position="22"/>
    </location>
</feature>
<dbReference type="OrthoDB" id="5293849at2759"/>
<keyword evidence="1" id="KW-0732">Signal</keyword>
<proteinExistence type="predicted"/>
<evidence type="ECO:0000313" key="3">
    <source>
        <dbReference type="EMBL" id="EWC47625.1"/>
    </source>
</evidence>
<accession>W7IF06</accession>
<dbReference type="AlphaFoldDB" id="W7IF06"/>
<keyword evidence="4" id="KW-1185">Reference proteome</keyword>
<dbReference type="SUPFAM" id="SSF50630">
    <property type="entry name" value="Acid proteases"/>
    <property type="match status" value="1"/>
</dbReference>
<dbReference type="Gene3D" id="2.40.70.10">
    <property type="entry name" value="Acid Proteases"/>
    <property type="match status" value="1"/>
</dbReference>
<organism evidence="3 4">
    <name type="scientific">Drechslerella stenobrocha 248</name>
    <dbReference type="NCBI Taxonomy" id="1043628"/>
    <lineage>
        <taxon>Eukaryota</taxon>
        <taxon>Fungi</taxon>
        <taxon>Dikarya</taxon>
        <taxon>Ascomycota</taxon>
        <taxon>Pezizomycotina</taxon>
        <taxon>Orbiliomycetes</taxon>
        <taxon>Orbiliales</taxon>
        <taxon>Orbiliaceae</taxon>
        <taxon>Drechslerella</taxon>
    </lineage>
</organism>
<dbReference type="PROSITE" id="PS51767">
    <property type="entry name" value="PEPTIDASE_A1"/>
    <property type="match status" value="1"/>
</dbReference>
<evidence type="ECO:0000313" key="4">
    <source>
        <dbReference type="Proteomes" id="UP000024837"/>
    </source>
</evidence>
<feature type="chain" id="PRO_5004894094" description="Peptidase A1 domain-containing protein" evidence="1">
    <location>
        <begin position="23"/>
        <end position="543"/>
    </location>
</feature>
<evidence type="ECO:0000256" key="1">
    <source>
        <dbReference type="SAM" id="SignalP"/>
    </source>
</evidence>
<protein>
    <recommendedName>
        <fullName evidence="2">Peptidase A1 domain-containing protein</fullName>
    </recommendedName>
</protein>